<sequence precursor="true">MQRRHFSKGLVAGVSVITAGLMNPLAQASEVALQENKNFWLVKPTLPNDAPAGKVQVIEFFAYSCNHCFAFESIFNAWAAKAPADAYIQRVPVSFRSIVEPHARIYYTLEALDRLDLHDTVFEEVQVKKNYLIEPKPIRAFFAAHGINADEAMKVYESFGVQSKVQRANQLVEAYGIEGTPAIGVGGQYWTIGASQEALRVAETLIARVKASMGS</sequence>
<dbReference type="InterPro" id="IPR036249">
    <property type="entry name" value="Thioredoxin-like_sf"/>
</dbReference>
<evidence type="ECO:0000313" key="10">
    <source>
        <dbReference type="Proteomes" id="UP000286947"/>
    </source>
</evidence>
<evidence type="ECO:0000256" key="5">
    <source>
        <dbReference type="PIRNR" id="PIRNR001488"/>
    </source>
</evidence>
<dbReference type="PANTHER" id="PTHR35891:SF2">
    <property type="entry name" value="THIOL:DISULFIDE INTERCHANGE PROTEIN DSBA"/>
    <property type="match status" value="1"/>
</dbReference>
<dbReference type="PIRSF" id="PIRSF001488">
    <property type="entry name" value="Tdi_protein"/>
    <property type="match status" value="1"/>
</dbReference>
<dbReference type="SUPFAM" id="SSF52833">
    <property type="entry name" value="Thioredoxin-like"/>
    <property type="match status" value="1"/>
</dbReference>
<accession>A0A433SEI1</accession>
<keyword evidence="2 7" id="KW-0732">Signal</keyword>
<dbReference type="Gene3D" id="3.40.30.10">
    <property type="entry name" value="Glutaredoxin"/>
    <property type="match status" value="1"/>
</dbReference>
<feature type="disulfide bond" description="Redox-active" evidence="6">
    <location>
        <begin position="65"/>
        <end position="68"/>
    </location>
</feature>
<dbReference type="Pfam" id="PF01323">
    <property type="entry name" value="DSBA"/>
    <property type="match status" value="1"/>
</dbReference>
<dbReference type="Proteomes" id="UP000286947">
    <property type="component" value="Unassembled WGS sequence"/>
</dbReference>
<gene>
    <name evidence="9" type="primary">dsbA</name>
    <name evidence="9" type="ORF">CUZ56_01083</name>
</gene>
<evidence type="ECO:0000256" key="2">
    <source>
        <dbReference type="ARBA" id="ARBA00022729"/>
    </source>
</evidence>
<proteinExistence type="inferred from homology"/>
<dbReference type="RefSeq" id="WP_126978969.1">
    <property type="nucleotide sequence ID" value="NZ_PQSP01000002.1"/>
</dbReference>
<dbReference type="OrthoDB" id="9784896at2"/>
<keyword evidence="10" id="KW-1185">Reference proteome</keyword>
<organism evidence="9 10">
    <name type="scientific">Saezia sanguinis</name>
    <dbReference type="NCBI Taxonomy" id="1965230"/>
    <lineage>
        <taxon>Bacteria</taxon>
        <taxon>Pseudomonadati</taxon>
        <taxon>Pseudomonadota</taxon>
        <taxon>Betaproteobacteria</taxon>
        <taxon>Burkholderiales</taxon>
        <taxon>Saeziaceae</taxon>
        <taxon>Saezia</taxon>
    </lineage>
</organism>
<dbReference type="AlphaFoldDB" id="A0A433SEI1"/>
<feature type="signal peptide" evidence="7">
    <location>
        <begin position="1"/>
        <end position="28"/>
    </location>
</feature>
<evidence type="ECO:0000259" key="8">
    <source>
        <dbReference type="Pfam" id="PF01323"/>
    </source>
</evidence>
<feature type="domain" description="DSBA-like thioredoxin" evidence="8">
    <location>
        <begin position="104"/>
        <end position="196"/>
    </location>
</feature>
<feature type="chain" id="PRO_5019029076" description="Thiol:disulfide interchange protein" evidence="7">
    <location>
        <begin position="29"/>
        <end position="215"/>
    </location>
</feature>
<name>A0A433SEI1_9BURK</name>
<dbReference type="EMBL" id="PQSP01000002">
    <property type="protein sequence ID" value="RUS67143.1"/>
    <property type="molecule type" value="Genomic_DNA"/>
</dbReference>
<reference evidence="9 10" key="1">
    <citation type="submission" date="2018-01" db="EMBL/GenBank/DDBJ databases">
        <title>Saezia sanguinis gen. nov., sp. nov., in the order Burkholderiales isolated from human blood.</title>
        <authorList>
            <person name="Medina-Pascual M.J."/>
            <person name="Valdezate S."/>
            <person name="Monzon S."/>
            <person name="Cuesta I."/>
            <person name="Carrasco G."/>
            <person name="Villalon P."/>
            <person name="Saez-Nieto J.A."/>
        </authorList>
    </citation>
    <scope>NUCLEOTIDE SEQUENCE [LARGE SCALE GENOMIC DNA]</scope>
    <source>
        <strain evidence="9 10">CNM695-12</strain>
    </source>
</reference>
<dbReference type="GO" id="GO:0016491">
    <property type="term" value="F:oxidoreductase activity"/>
    <property type="evidence" value="ECO:0007669"/>
    <property type="project" value="InterPro"/>
</dbReference>
<evidence type="ECO:0000256" key="3">
    <source>
        <dbReference type="ARBA" id="ARBA00023157"/>
    </source>
</evidence>
<dbReference type="InterPro" id="IPR001853">
    <property type="entry name" value="DSBA-like_thioredoxin_dom"/>
</dbReference>
<keyword evidence="5" id="KW-0574">Periplasm</keyword>
<comment type="caution">
    <text evidence="9">The sequence shown here is derived from an EMBL/GenBank/DDBJ whole genome shotgun (WGS) entry which is preliminary data.</text>
</comment>
<keyword evidence="3 5" id="KW-1015">Disulfide bond</keyword>
<dbReference type="InterPro" id="IPR023205">
    <property type="entry name" value="DsbA/DsbL"/>
</dbReference>
<dbReference type="InterPro" id="IPR050824">
    <property type="entry name" value="Thiol_disulfide_DsbA"/>
</dbReference>
<dbReference type="GO" id="GO:0042597">
    <property type="term" value="C:periplasmic space"/>
    <property type="evidence" value="ECO:0007669"/>
    <property type="project" value="UniProtKB-SubCell"/>
</dbReference>
<comment type="similarity">
    <text evidence="1">Belongs to the thioredoxin family. DsbA subfamily.</text>
</comment>
<comment type="subcellular location">
    <subcellularLocation>
        <location evidence="5">Periplasm</location>
    </subcellularLocation>
</comment>
<evidence type="ECO:0000256" key="6">
    <source>
        <dbReference type="PIRSR" id="PIRSR001488-1"/>
    </source>
</evidence>
<protein>
    <recommendedName>
        <fullName evidence="5">Thiol:disulfide interchange protein</fullName>
    </recommendedName>
</protein>
<evidence type="ECO:0000256" key="4">
    <source>
        <dbReference type="ARBA" id="ARBA00023284"/>
    </source>
</evidence>
<keyword evidence="4" id="KW-0676">Redox-active center</keyword>
<dbReference type="CDD" id="cd03019">
    <property type="entry name" value="DsbA_DsbA"/>
    <property type="match status" value="1"/>
</dbReference>
<dbReference type="PANTHER" id="PTHR35891">
    <property type="entry name" value="THIOL:DISULFIDE INTERCHANGE PROTEIN DSBA"/>
    <property type="match status" value="1"/>
</dbReference>
<evidence type="ECO:0000256" key="1">
    <source>
        <dbReference type="ARBA" id="ARBA00005791"/>
    </source>
</evidence>
<evidence type="ECO:0000313" key="9">
    <source>
        <dbReference type="EMBL" id="RUS67143.1"/>
    </source>
</evidence>
<evidence type="ECO:0000256" key="7">
    <source>
        <dbReference type="SAM" id="SignalP"/>
    </source>
</evidence>